<name>A0A1D7UNK7_BIFLL</name>
<evidence type="ECO:0000313" key="2">
    <source>
        <dbReference type="Proteomes" id="UP000292751"/>
    </source>
</evidence>
<accession>A0A1D7UNK7</accession>
<reference evidence="1 2" key="1">
    <citation type="journal article" date="2018" name="Sci. Rep.">
        <title>Genomic diversity and distribution of Bifidobacterium longum subsp. longum across the human lifespan.</title>
        <authorList>
            <person name="Odamaki T."/>
            <person name="Bottacini F."/>
            <person name="Kato K."/>
            <person name="Mitsuyama E."/>
            <person name="Yoshida K."/>
            <person name="Horigome A."/>
            <person name="Xiao J.Z."/>
            <person name="van Sinderen D."/>
        </authorList>
    </citation>
    <scope>NUCLEOTIDE SEQUENCE [LARGE SCALE GENOMIC DNA]</scope>
    <source>
        <strain evidence="1 2">MCC10076</strain>
    </source>
</reference>
<sequence>MYKTKSKTNEHGEHVYDSPAIGKVMYDPLEADVTKTFEAHIFKGEAHPGYVKVTAPLSVCEKLTPEQAREIAKALNDLADKAESFPKELNPIGRWRYE</sequence>
<gene>
    <name evidence="1" type="ORF">MCC10076_0963</name>
</gene>
<dbReference type="AlphaFoldDB" id="A0A1D7UNK7"/>
<dbReference type="Proteomes" id="UP000292751">
    <property type="component" value="Unassembled WGS sequence"/>
</dbReference>
<proteinExistence type="predicted"/>
<evidence type="ECO:0000313" key="1">
    <source>
        <dbReference type="EMBL" id="TCE99389.1"/>
    </source>
</evidence>
<organism evidence="1 2">
    <name type="scientific">Bifidobacterium longum subsp. longum</name>
    <dbReference type="NCBI Taxonomy" id="1679"/>
    <lineage>
        <taxon>Bacteria</taxon>
        <taxon>Bacillati</taxon>
        <taxon>Actinomycetota</taxon>
        <taxon>Actinomycetes</taxon>
        <taxon>Bifidobacteriales</taxon>
        <taxon>Bifidobacteriaceae</taxon>
        <taxon>Bifidobacterium</taxon>
    </lineage>
</organism>
<dbReference type="EMBL" id="SHRX01000012">
    <property type="protein sequence ID" value="TCE99389.1"/>
    <property type="molecule type" value="Genomic_DNA"/>
</dbReference>
<protein>
    <submittedName>
        <fullName evidence="1">Uncharacterized protein</fullName>
    </submittedName>
</protein>
<dbReference type="RefSeq" id="WP_069483765.1">
    <property type="nucleotide sequence ID" value="NZ_CP016019.1"/>
</dbReference>
<comment type="caution">
    <text evidence="1">The sequence shown here is derived from an EMBL/GenBank/DDBJ whole genome shotgun (WGS) entry which is preliminary data.</text>
</comment>